<keyword evidence="2" id="KW-1185">Reference proteome</keyword>
<dbReference type="Proteomes" id="UP000297716">
    <property type="component" value="Unassembled WGS sequence"/>
</dbReference>
<evidence type="ECO:0000313" key="1">
    <source>
        <dbReference type="EMBL" id="TGJ85430.1"/>
    </source>
</evidence>
<evidence type="ECO:0000313" key="2">
    <source>
        <dbReference type="Proteomes" id="UP000297716"/>
    </source>
</evidence>
<protein>
    <submittedName>
        <fullName evidence="1">Uncharacterized protein</fullName>
    </submittedName>
</protein>
<organism evidence="1 2">
    <name type="scientific">Xylaria hypoxylon</name>
    <dbReference type="NCBI Taxonomy" id="37992"/>
    <lineage>
        <taxon>Eukaryota</taxon>
        <taxon>Fungi</taxon>
        <taxon>Dikarya</taxon>
        <taxon>Ascomycota</taxon>
        <taxon>Pezizomycotina</taxon>
        <taxon>Sordariomycetes</taxon>
        <taxon>Xylariomycetidae</taxon>
        <taxon>Xylariales</taxon>
        <taxon>Xylariaceae</taxon>
        <taxon>Xylaria</taxon>
    </lineage>
</organism>
<proteinExistence type="predicted"/>
<dbReference type="EMBL" id="SKBN01000046">
    <property type="protein sequence ID" value="TGJ85430.1"/>
    <property type="molecule type" value="Genomic_DNA"/>
</dbReference>
<name>A0A4Z0Z1M2_9PEZI</name>
<reference evidence="1 2" key="1">
    <citation type="submission" date="2019-03" db="EMBL/GenBank/DDBJ databases">
        <title>Draft genome sequence of Xylaria hypoxylon DSM 108379, a ubiquitous saprotrophic-parasitic fungi on hardwood.</title>
        <authorList>
            <person name="Buettner E."/>
            <person name="Leonhardt S."/>
            <person name="Gebauer A.M."/>
            <person name="Liers C."/>
            <person name="Hofrichter M."/>
            <person name="Kellner H."/>
        </authorList>
    </citation>
    <scope>NUCLEOTIDE SEQUENCE [LARGE SCALE GENOMIC DNA]</scope>
    <source>
        <strain evidence="1 2">DSM 108379</strain>
    </source>
</reference>
<gene>
    <name evidence="1" type="ORF">E0Z10_g3338</name>
</gene>
<comment type="caution">
    <text evidence="1">The sequence shown here is derived from an EMBL/GenBank/DDBJ whole genome shotgun (WGS) entry which is preliminary data.</text>
</comment>
<accession>A0A4Z0Z1M2</accession>
<sequence length="417" mass="46168">MMVGFGRVAANETLDLRLQQLDIADPKSVNLKTIAEALLRFCASVRLEDEKRALWTLESEILLEANRQQKIRRIEHVQELNDRYNSDSRAVILHLDPSALTTPVALQYQPEDGTFIVKEVPRSMSDSVSHSPSIELLTIHSTLSAIKTAGDFRFLVLGTHLATGKNYLSLVSTPVANVLTVTKEQIVPLPDLPDGISKTRFLRSLCSHLLATEVLHSFYAGQTIVAHNTHVPISEALYHQAKAKGINVIYTTDISEEAGIPDSWIRMPPYLVESDIAESSLPARLSAFIGFSSHGTTSLDNEARLIEYLAETCQHFTQAKNLYSRTASNSRLVPENLLASTLNTVVNLIRPEDIIAQPGVDNPPTSEHISLDELLSIGAKPDNPFDVIVDWISTSYLPIHVTRLDSKPLFKGKDSTY</sequence>
<dbReference type="AlphaFoldDB" id="A0A4Z0Z1M2"/>
<dbReference type="STRING" id="37992.A0A4Z0Z1M2"/>